<dbReference type="AlphaFoldDB" id="A0A9X0AUC8"/>
<evidence type="ECO:0000313" key="4">
    <source>
        <dbReference type="Proteomes" id="UP001152300"/>
    </source>
</evidence>
<keyword evidence="4" id="KW-1185">Reference proteome</keyword>
<feature type="compositionally biased region" description="Basic and acidic residues" evidence="2">
    <location>
        <begin position="195"/>
        <end position="209"/>
    </location>
</feature>
<protein>
    <submittedName>
        <fullName evidence="3">Uncharacterized protein</fullName>
    </submittedName>
</protein>
<evidence type="ECO:0000256" key="1">
    <source>
        <dbReference type="SAM" id="Coils"/>
    </source>
</evidence>
<organism evidence="3 4">
    <name type="scientific">Sclerotinia nivalis</name>
    <dbReference type="NCBI Taxonomy" id="352851"/>
    <lineage>
        <taxon>Eukaryota</taxon>
        <taxon>Fungi</taxon>
        <taxon>Dikarya</taxon>
        <taxon>Ascomycota</taxon>
        <taxon>Pezizomycotina</taxon>
        <taxon>Leotiomycetes</taxon>
        <taxon>Helotiales</taxon>
        <taxon>Sclerotiniaceae</taxon>
        <taxon>Sclerotinia</taxon>
    </lineage>
</organism>
<reference evidence="3" key="1">
    <citation type="submission" date="2022-11" db="EMBL/GenBank/DDBJ databases">
        <title>Genome Resource of Sclerotinia nivalis Strain SnTB1, a Plant Pathogen Isolated from American Ginseng.</title>
        <authorList>
            <person name="Fan S."/>
        </authorList>
    </citation>
    <scope>NUCLEOTIDE SEQUENCE</scope>
    <source>
        <strain evidence="3">SnTB1</strain>
    </source>
</reference>
<accession>A0A9X0AUC8</accession>
<dbReference type="EMBL" id="JAPEIS010000002">
    <property type="protein sequence ID" value="KAJ8068633.1"/>
    <property type="molecule type" value="Genomic_DNA"/>
</dbReference>
<evidence type="ECO:0000256" key="2">
    <source>
        <dbReference type="SAM" id="MobiDB-lite"/>
    </source>
</evidence>
<feature type="region of interest" description="Disordered" evidence="2">
    <location>
        <begin position="189"/>
        <end position="213"/>
    </location>
</feature>
<dbReference type="OrthoDB" id="3548738at2759"/>
<comment type="caution">
    <text evidence="3">The sequence shown here is derived from an EMBL/GenBank/DDBJ whole genome shotgun (WGS) entry which is preliminary data.</text>
</comment>
<gene>
    <name evidence="3" type="ORF">OCU04_002337</name>
</gene>
<evidence type="ECO:0000313" key="3">
    <source>
        <dbReference type="EMBL" id="KAJ8068633.1"/>
    </source>
</evidence>
<name>A0A9X0AUC8_9HELO</name>
<sequence>MVVLPDPTSNQWPFFGHVYLRQDSLDPISNSRQRHQPRDETLRLWNYYLPLETQKDQFKFVLFLQRLITMVEDNYRHRHLHRQSGHKWKVSAPIEDWYHQSIRDLSGLGVDENLMSGEWRKVVQRGNREEARRERREAEKIHLERSERERERENRNGREYIRRGYHDGDGGRSKKKGYRDYECSEDDTYIKHPAPQKDKSSAAKEKDAPKGTPKWVICTRNSKHCPRTHEMVKCNGRCGLTSCVDKAHRCHKIYIDYECSDPECAKCQKLKEKQEERERKVANPKFEEKWVDCPCEDPWCRRKVLEIKEIEVPKKKLFVTKVCMMRLG</sequence>
<keyword evidence="1" id="KW-0175">Coiled coil</keyword>
<proteinExistence type="predicted"/>
<dbReference type="Proteomes" id="UP001152300">
    <property type="component" value="Unassembled WGS sequence"/>
</dbReference>
<feature type="coiled-coil region" evidence="1">
    <location>
        <begin position="136"/>
        <end position="163"/>
    </location>
</feature>